<name>A0ABV9GRY2_9BACL</name>
<reference evidence="2" key="1">
    <citation type="journal article" date="2019" name="Int. J. Syst. Evol. Microbiol.">
        <title>The Global Catalogue of Microorganisms (GCM) 10K type strain sequencing project: providing services to taxonomists for standard genome sequencing and annotation.</title>
        <authorList>
            <consortium name="The Broad Institute Genomics Platform"/>
            <consortium name="The Broad Institute Genome Sequencing Center for Infectious Disease"/>
            <person name="Wu L."/>
            <person name="Ma J."/>
        </authorList>
    </citation>
    <scope>NUCLEOTIDE SEQUENCE [LARGE SCALE GENOMIC DNA]</scope>
    <source>
        <strain evidence="2">CGMCC 1.16306</strain>
    </source>
</reference>
<keyword evidence="2" id="KW-1185">Reference proteome</keyword>
<protein>
    <submittedName>
        <fullName evidence="1">DUF2535 family protein</fullName>
    </submittedName>
</protein>
<dbReference type="EMBL" id="JBHSFW010000013">
    <property type="protein sequence ID" value="MFC4619924.1"/>
    <property type="molecule type" value="Genomic_DNA"/>
</dbReference>
<comment type="caution">
    <text evidence="1">The sequence shown here is derived from an EMBL/GenBank/DDBJ whole genome shotgun (WGS) entry which is preliminary data.</text>
</comment>
<dbReference type="RefSeq" id="WP_376847012.1">
    <property type="nucleotide sequence ID" value="NZ_JBHSFW010000013.1"/>
</dbReference>
<dbReference type="Proteomes" id="UP001596022">
    <property type="component" value="Unassembled WGS sequence"/>
</dbReference>
<dbReference type="Pfam" id="PF10751">
    <property type="entry name" value="DUF2535"/>
    <property type="match status" value="1"/>
</dbReference>
<gene>
    <name evidence="1" type="ORF">ACFO4N_14520</name>
</gene>
<organism evidence="1 2">
    <name type="scientific">Camelliibacillus cellulosilyticus</name>
    <dbReference type="NCBI Taxonomy" id="2174486"/>
    <lineage>
        <taxon>Bacteria</taxon>
        <taxon>Bacillati</taxon>
        <taxon>Bacillota</taxon>
        <taxon>Bacilli</taxon>
        <taxon>Bacillales</taxon>
        <taxon>Sporolactobacillaceae</taxon>
        <taxon>Camelliibacillus</taxon>
    </lineage>
</organism>
<accession>A0ABV9GRY2</accession>
<dbReference type="InterPro" id="IPR019687">
    <property type="entry name" value="DUF2535"/>
</dbReference>
<evidence type="ECO:0000313" key="1">
    <source>
        <dbReference type="EMBL" id="MFC4619924.1"/>
    </source>
</evidence>
<proteinExistence type="predicted"/>
<evidence type="ECO:0000313" key="2">
    <source>
        <dbReference type="Proteomes" id="UP001596022"/>
    </source>
</evidence>
<sequence>MCDIEFYHTDGMKIKIVDIPQVDELDESAAFELQWKISAWVDIINLLSHPAPTYSYQALNDSADKCVGLPSALGCHSAYLF</sequence>